<keyword evidence="1" id="KW-0597">Phosphoprotein</keyword>
<evidence type="ECO:0000256" key="1">
    <source>
        <dbReference type="PROSITE-ProRule" id="PRU00110"/>
    </source>
</evidence>
<evidence type="ECO:0000313" key="3">
    <source>
        <dbReference type="EMBL" id="MBC5730466.1"/>
    </source>
</evidence>
<dbReference type="InterPro" id="IPR036641">
    <property type="entry name" value="HPT_dom_sf"/>
</dbReference>
<evidence type="ECO:0000313" key="4">
    <source>
        <dbReference type="Proteomes" id="UP000660021"/>
    </source>
</evidence>
<dbReference type="Pfam" id="PF01627">
    <property type="entry name" value="Hpt"/>
    <property type="match status" value="1"/>
</dbReference>
<dbReference type="RefSeq" id="WP_180956752.1">
    <property type="nucleotide sequence ID" value="NZ_JACOPR010000003.1"/>
</dbReference>
<dbReference type="InterPro" id="IPR008207">
    <property type="entry name" value="Sig_transdc_His_kin_Hpt_dom"/>
</dbReference>
<organism evidence="3 4">
    <name type="scientific">Pseudoflavonifractor hominis</name>
    <dbReference type="NCBI Taxonomy" id="2763059"/>
    <lineage>
        <taxon>Bacteria</taxon>
        <taxon>Bacillati</taxon>
        <taxon>Bacillota</taxon>
        <taxon>Clostridia</taxon>
        <taxon>Eubacteriales</taxon>
        <taxon>Oscillospiraceae</taxon>
        <taxon>Pseudoflavonifractor</taxon>
    </lineage>
</organism>
<comment type="caution">
    <text evidence="3">The sequence shown here is derived from an EMBL/GenBank/DDBJ whole genome shotgun (WGS) entry which is preliminary data.</text>
</comment>
<sequence length="115" mass="12141">MDLNTMAQTLGLDLTGTLARFGGSEALLVRFLKKFPQDGSFAALCAAVEQGDMQGVEHAAHTLKGVAANLGLERLKEHSDALVAAVRKGETEGVPALFAQVREDHAAILSALEKL</sequence>
<evidence type="ECO:0000259" key="2">
    <source>
        <dbReference type="PROSITE" id="PS50894"/>
    </source>
</evidence>
<name>A0ABR7HSR4_9FIRM</name>
<dbReference type="Proteomes" id="UP000660021">
    <property type="component" value="Unassembled WGS sequence"/>
</dbReference>
<dbReference type="Gene3D" id="1.20.120.160">
    <property type="entry name" value="HPT domain"/>
    <property type="match status" value="1"/>
</dbReference>
<dbReference type="PROSITE" id="PS50894">
    <property type="entry name" value="HPT"/>
    <property type="match status" value="1"/>
</dbReference>
<dbReference type="SUPFAM" id="SSF47226">
    <property type="entry name" value="Histidine-containing phosphotransfer domain, HPT domain"/>
    <property type="match status" value="1"/>
</dbReference>
<proteinExistence type="predicted"/>
<feature type="modified residue" description="Phosphohistidine" evidence="1">
    <location>
        <position position="61"/>
    </location>
</feature>
<keyword evidence="4" id="KW-1185">Reference proteome</keyword>
<reference evidence="3 4" key="1">
    <citation type="submission" date="2020-08" db="EMBL/GenBank/DDBJ databases">
        <title>Genome public.</title>
        <authorList>
            <person name="Liu C."/>
            <person name="Sun Q."/>
        </authorList>
    </citation>
    <scope>NUCLEOTIDE SEQUENCE [LARGE SCALE GENOMIC DNA]</scope>
    <source>
        <strain evidence="3 4">New-38</strain>
    </source>
</reference>
<protein>
    <submittedName>
        <fullName evidence="3">Hpt domain-containing protein</fullName>
    </submittedName>
</protein>
<accession>A0ABR7HSR4</accession>
<dbReference type="EMBL" id="JACOPR010000003">
    <property type="protein sequence ID" value="MBC5730466.1"/>
    <property type="molecule type" value="Genomic_DNA"/>
</dbReference>
<gene>
    <name evidence="3" type="ORF">H8S34_06420</name>
</gene>
<feature type="domain" description="HPt" evidence="2">
    <location>
        <begin position="20"/>
        <end position="115"/>
    </location>
</feature>